<dbReference type="OrthoDB" id="9762536at2"/>
<feature type="domain" description="CBS" evidence="5">
    <location>
        <begin position="270"/>
        <end position="317"/>
    </location>
</feature>
<dbReference type="InterPro" id="IPR004800">
    <property type="entry name" value="KdsD/KpsF-type"/>
</dbReference>
<dbReference type="Pfam" id="PF00571">
    <property type="entry name" value="CBS"/>
    <property type="match status" value="2"/>
</dbReference>
<dbReference type="GO" id="GO:0005975">
    <property type="term" value="P:carbohydrate metabolic process"/>
    <property type="evidence" value="ECO:0007669"/>
    <property type="project" value="InterPro"/>
</dbReference>
<dbReference type="PANTHER" id="PTHR42745">
    <property type="match status" value="1"/>
</dbReference>
<dbReference type="InterPro" id="IPR046342">
    <property type="entry name" value="CBS_dom_sf"/>
</dbReference>
<sequence length="317" mass="34451">MAYYEIAREVFSQESEELAKVADRLDEKFDQLVNLVGRTSGRIVFVGIGKSQIIAEKISASLSSVSIHSFTVDAGTAYHGDLGRISSDDLLIFVSNSGETQEVLQTLFSLQLIFPEGLKTVSLTGNLKSTLATNTDLSFDVGVAKEADTTGLAPTSSTTATLVFGDALLVALENRQDFTRNKFALYHPGGTIGRLLLQRVKQAMHSKVPYVDEDTPINEVIYQISDFGIGMTLVKDKITGKAIGIVTDGDIRKKFLSINSVKKSVASDYMTKGFISINQDKRNKAAWQLMANYGISNLVVVDDDENVVGVATVHDVL</sequence>
<organism evidence="7 8">
    <name type="scientific">Oenococcus kitaharae DSM 17330</name>
    <dbReference type="NCBI Taxonomy" id="1045004"/>
    <lineage>
        <taxon>Bacteria</taxon>
        <taxon>Bacillati</taxon>
        <taxon>Bacillota</taxon>
        <taxon>Bacilli</taxon>
        <taxon>Lactobacillales</taxon>
        <taxon>Lactobacillaceae</taxon>
        <taxon>Oenococcus</taxon>
    </lineage>
</organism>
<dbReference type="EMBL" id="AFVZ01000001">
    <property type="protein sequence ID" value="EHN59192.1"/>
    <property type="molecule type" value="Genomic_DNA"/>
</dbReference>
<reference evidence="7 8" key="1">
    <citation type="journal article" date="2012" name="PLoS ONE">
        <title>Functional divergence in the genus oenococcus as predicted by genome sequencing of the newly-described species, Oenococcus kitaharae.</title>
        <authorList>
            <person name="Borneman A.R."/>
            <person name="McCarthy J.M."/>
            <person name="Chambers P.J."/>
            <person name="Bartowsky E.J."/>
        </authorList>
    </citation>
    <scope>NUCLEOTIDE SEQUENCE [LARGE SCALE GENOMIC DNA]</scope>
    <source>
        <strain evidence="8">DSM17330</strain>
    </source>
</reference>
<dbReference type="InterPro" id="IPR001347">
    <property type="entry name" value="SIS_dom"/>
</dbReference>
<dbReference type="Proteomes" id="UP000004959">
    <property type="component" value="Chromosome"/>
</dbReference>
<evidence type="ECO:0000256" key="2">
    <source>
        <dbReference type="ARBA" id="ARBA00022737"/>
    </source>
</evidence>
<comment type="caution">
    <text evidence="7">The sequence shown here is derived from an EMBL/GenBank/DDBJ whole genome shotgun (WGS) entry which is preliminary data.</text>
</comment>
<dbReference type="NCBIfam" id="TIGR00393">
    <property type="entry name" value="kpsF"/>
    <property type="match status" value="1"/>
</dbReference>
<dbReference type="Gene3D" id="3.10.580.10">
    <property type="entry name" value="CBS-domain"/>
    <property type="match status" value="1"/>
</dbReference>
<keyword evidence="3 4" id="KW-0129">CBS domain</keyword>
<dbReference type="GO" id="GO:0097367">
    <property type="term" value="F:carbohydrate derivative binding"/>
    <property type="evidence" value="ECO:0007669"/>
    <property type="project" value="InterPro"/>
</dbReference>
<evidence type="ECO:0000313" key="7">
    <source>
        <dbReference type="EMBL" id="EHN59192.1"/>
    </source>
</evidence>
<proteinExistence type="inferred from homology"/>
<evidence type="ECO:0000256" key="1">
    <source>
        <dbReference type="ARBA" id="ARBA00008165"/>
    </source>
</evidence>
<dbReference type="AlphaFoldDB" id="G9WI70"/>
<feature type="domain" description="SIS" evidence="6">
    <location>
        <begin position="32"/>
        <end position="178"/>
    </location>
</feature>
<evidence type="ECO:0000313" key="8">
    <source>
        <dbReference type="Proteomes" id="UP000004959"/>
    </source>
</evidence>
<dbReference type="CDD" id="cd05014">
    <property type="entry name" value="SIS_Kpsf"/>
    <property type="match status" value="1"/>
</dbReference>
<evidence type="ECO:0000256" key="4">
    <source>
        <dbReference type="PROSITE-ProRule" id="PRU00703"/>
    </source>
</evidence>
<dbReference type="HOGENOM" id="CLU_040681_13_1_9"/>
<dbReference type="Pfam" id="PF01380">
    <property type="entry name" value="SIS"/>
    <property type="match status" value="1"/>
</dbReference>
<dbReference type="RefSeq" id="WP_007745965.1">
    <property type="nucleotide sequence ID" value="NZ_CM001398.1"/>
</dbReference>
<dbReference type="InterPro" id="IPR046348">
    <property type="entry name" value="SIS_dom_sf"/>
</dbReference>
<evidence type="ECO:0000256" key="3">
    <source>
        <dbReference type="ARBA" id="ARBA00023122"/>
    </source>
</evidence>
<dbReference type="eggNOG" id="COG0517">
    <property type="taxonomic scope" value="Bacteria"/>
</dbReference>
<name>G9WI70_9LACO</name>
<protein>
    <submittedName>
        <fullName evidence="7">Arabinose 5-phosphate isomerase</fullName>
    </submittedName>
</protein>
<dbReference type="PANTHER" id="PTHR42745:SF1">
    <property type="entry name" value="ARABINOSE 5-PHOSPHATE ISOMERASE KDSD"/>
    <property type="match status" value="1"/>
</dbReference>
<gene>
    <name evidence="7" type="ORF">OKIT_1092</name>
</gene>
<dbReference type="eggNOG" id="COG0794">
    <property type="taxonomic scope" value="Bacteria"/>
</dbReference>
<keyword evidence="8" id="KW-1185">Reference proteome</keyword>
<dbReference type="GO" id="GO:0016853">
    <property type="term" value="F:isomerase activity"/>
    <property type="evidence" value="ECO:0007669"/>
    <property type="project" value="UniProtKB-KW"/>
</dbReference>
<keyword evidence="2" id="KW-0677">Repeat</keyword>
<evidence type="ECO:0000259" key="6">
    <source>
        <dbReference type="PROSITE" id="PS51464"/>
    </source>
</evidence>
<accession>G9WI70</accession>
<dbReference type="SMART" id="SM00116">
    <property type="entry name" value="CBS"/>
    <property type="match status" value="2"/>
</dbReference>
<dbReference type="PATRIC" id="fig|1045004.4.peg.1088"/>
<dbReference type="PROSITE" id="PS51464">
    <property type="entry name" value="SIS"/>
    <property type="match status" value="1"/>
</dbReference>
<dbReference type="InterPro" id="IPR000644">
    <property type="entry name" value="CBS_dom"/>
</dbReference>
<dbReference type="Gene3D" id="3.40.50.10490">
    <property type="entry name" value="Glucose-6-phosphate isomerase like protein, domain 1"/>
    <property type="match status" value="1"/>
</dbReference>
<dbReference type="SUPFAM" id="SSF53697">
    <property type="entry name" value="SIS domain"/>
    <property type="match status" value="1"/>
</dbReference>
<dbReference type="STRING" id="336988.NT96_07865"/>
<dbReference type="PROSITE" id="PS51371">
    <property type="entry name" value="CBS"/>
    <property type="match status" value="2"/>
</dbReference>
<feature type="domain" description="CBS" evidence="5">
    <location>
        <begin position="204"/>
        <end position="261"/>
    </location>
</feature>
<dbReference type="InterPro" id="IPR035474">
    <property type="entry name" value="SIS_Kpsf"/>
</dbReference>
<dbReference type="InterPro" id="IPR050986">
    <property type="entry name" value="GutQ/KpsF_isomerases"/>
</dbReference>
<dbReference type="GO" id="GO:1901135">
    <property type="term" value="P:carbohydrate derivative metabolic process"/>
    <property type="evidence" value="ECO:0007669"/>
    <property type="project" value="InterPro"/>
</dbReference>
<keyword evidence="7" id="KW-0413">Isomerase</keyword>
<comment type="similarity">
    <text evidence="1">Belongs to the SIS family. GutQ/KpsF subfamily.</text>
</comment>
<evidence type="ECO:0000259" key="5">
    <source>
        <dbReference type="PROSITE" id="PS51371"/>
    </source>
</evidence>